<organism evidence="11 12">
    <name type="scientific">Paenibacillus borealis</name>
    <dbReference type="NCBI Taxonomy" id="160799"/>
    <lineage>
        <taxon>Bacteria</taxon>
        <taxon>Bacillati</taxon>
        <taxon>Bacillota</taxon>
        <taxon>Bacilli</taxon>
        <taxon>Bacillales</taxon>
        <taxon>Paenibacillaceae</taxon>
        <taxon>Paenibacillus</taxon>
    </lineage>
</organism>
<dbReference type="EMBL" id="MPTB01000011">
    <property type="protein sequence ID" value="OMD48730.1"/>
    <property type="molecule type" value="Genomic_DNA"/>
</dbReference>
<accession>A0ABX3HEV1</accession>
<dbReference type="SUPFAM" id="SSF103473">
    <property type="entry name" value="MFS general substrate transporter"/>
    <property type="match status" value="1"/>
</dbReference>
<dbReference type="PROSITE" id="PS50850">
    <property type="entry name" value="MFS"/>
    <property type="match status" value="1"/>
</dbReference>
<feature type="transmembrane region" description="Helical" evidence="9">
    <location>
        <begin position="283"/>
        <end position="302"/>
    </location>
</feature>
<dbReference type="InterPro" id="IPR020846">
    <property type="entry name" value="MFS_dom"/>
</dbReference>
<proteinExistence type="inferred from homology"/>
<evidence type="ECO:0000313" key="11">
    <source>
        <dbReference type="EMBL" id="OMD48730.1"/>
    </source>
</evidence>
<reference evidence="11 12" key="1">
    <citation type="submission" date="2016-10" db="EMBL/GenBank/DDBJ databases">
        <title>Paenibacillus species isolates.</title>
        <authorList>
            <person name="Beno S.M."/>
        </authorList>
    </citation>
    <scope>NUCLEOTIDE SEQUENCE [LARGE SCALE GENOMIC DNA]</scope>
    <source>
        <strain evidence="11 12">FSL H7-0744</strain>
    </source>
</reference>
<sequence length="400" mass="43323">MLTRTRQLFLIPSYSLFMICMMLQGMAISISSPFLAVYFTTKLGVSAGTFGIFTAVTLISGVWLSSIIAKRSDSGLNRKTLMVTAMLFNALAFAGYLFIHEFYALLLYMTVFTAIGAPAMPQLFASAREAVNASLSADHAFANSSLRSMFSLGFITGPLIGSILLNHLGFQGIFMSTSLIFLLNALLVCFFVKRPVLKKPAGIQAATQLKLHQNARVLIPFLVLTLLYAGHWLNNLNISLFIINTLGGSTQNVATVSSICALLEIPFMLVLGVLSAKTSNRVLMFWGILLGAAYYILVLASTQLWHLLAGQVLLAFFVAVISAIGISYIQDLLPDLPGYASTLYTNATTIGRLGGSLAGGAAAEWVGYRNAYWGCLLLVVFSLALMLLPQRYSAQEVNES</sequence>
<evidence type="ECO:0000256" key="4">
    <source>
        <dbReference type="ARBA" id="ARBA00022475"/>
    </source>
</evidence>
<keyword evidence="7 9" id="KW-1133">Transmembrane helix</keyword>
<keyword evidence="6 9" id="KW-0812">Transmembrane</keyword>
<feature type="transmembrane region" description="Helical" evidence="9">
    <location>
        <begin position="371"/>
        <end position="388"/>
    </location>
</feature>
<comment type="caution">
    <text evidence="11">The sequence shown here is derived from an EMBL/GenBank/DDBJ whole genome shotgun (WGS) entry which is preliminary data.</text>
</comment>
<feature type="transmembrane region" description="Helical" evidence="9">
    <location>
        <begin position="45"/>
        <end position="69"/>
    </location>
</feature>
<feature type="transmembrane region" description="Helical" evidence="9">
    <location>
        <begin position="171"/>
        <end position="192"/>
    </location>
</feature>
<feature type="domain" description="Major facilitator superfamily (MFS) profile" evidence="10">
    <location>
        <begin position="218"/>
        <end position="400"/>
    </location>
</feature>
<feature type="transmembrane region" description="Helical" evidence="9">
    <location>
        <begin position="105"/>
        <end position="125"/>
    </location>
</feature>
<evidence type="ECO:0000256" key="8">
    <source>
        <dbReference type="ARBA" id="ARBA00023136"/>
    </source>
</evidence>
<gene>
    <name evidence="11" type="ORF">BSK56_10610</name>
</gene>
<dbReference type="Pfam" id="PF07690">
    <property type="entry name" value="MFS_1"/>
    <property type="match status" value="1"/>
</dbReference>
<keyword evidence="4" id="KW-1003">Cell membrane</keyword>
<dbReference type="PANTHER" id="PTHR23535">
    <property type="entry name" value="SUGAR EFFLUX TRANSPORTER A-RELATED"/>
    <property type="match status" value="1"/>
</dbReference>
<dbReference type="Gene3D" id="1.20.1250.20">
    <property type="entry name" value="MFS general substrate transporter like domains"/>
    <property type="match status" value="2"/>
</dbReference>
<dbReference type="InterPro" id="IPR011701">
    <property type="entry name" value="MFS"/>
</dbReference>
<dbReference type="Proteomes" id="UP000187412">
    <property type="component" value="Unassembled WGS sequence"/>
</dbReference>
<keyword evidence="5" id="KW-0762">Sugar transport</keyword>
<evidence type="ECO:0000256" key="5">
    <source>
        <dbReference type="ARBA" id="ARBA00022597"/>
    </source>
</evidence>
<dbReference type="RefSeq" id="WP_076110491.1">
    <property type="nucleotide sequence ID" value="NZ_MPTB01000011.1"/>
</dbReference>
<comment type="similarity">
    <text evidence="2">Belongs to the major facilitator superfamily. Set transporter family.</text>
</comment>
<evidence type="ECO:0000256" key="6">
    <source>
        <dbReference type="ARBA" id="ARBA00022692"/>
    </source>
</evidence>
<feature type="transmembrane region" description="Helical" evidence="9">
    <location>
        <begin position="81"/>
        <end position="99"/>
    </location>
</feature>
<feature type="transmembrane region" description="Helical" evidence="9">
    <location>
        <begin position="253"/>
        <end position="276"/>
    </location>
</feature>
<keyword evidence="3" id="KW-0813">Transport</keyword>
<dbReference type="InterPro" id="IPR036259">
    <property type="entry name" value="MFS_trans_sf"/>
</dbReference>
<evidence type="ECO:0000313" key="12">
    <source>
        <dbReference type="Proteomes" id="UP000187412"/>
    </source>
</evidence>
<feature type="transmembrane region" description="Helical" evidence="9">
    <location>
        <begin position="308"/>
        <end position="329"/>
    </location>
</feature>
<name>A0ABX3HEV1_PAEBO</name>
<evidence type="ECO:0000256" key="9">
    <source>
        <dbReference type="SAM" id="Phobius"/>
    </source>
</evidence>
<keyword evidence="8 9" id="KW-0472">Membrane</keyword>
<feature type="transmembrane region" description="Helical" evidence="9">
    <location>
        <begin position="146"/>
        <end position="165"/>
    </location>
</feature>
<feature type="transmembrane region" description="Helical" evidence="9">
    <location>
        <begin position="12"/>
        <end position="39"/>
    </location>
</feature>
<evidence type="ECO:0000256" key="3">
    <source>
        <dbReference type="ARBA" id="ARBA00022448"/>
    </source>
</evidence>
<evidence type="ECO:0000256" key="7">
    <source>
        <dbReference type="ARBA" id="ARBA00022989"/>
    </source>
</evidence>
<protein>
    <submittedName>
        <fullName evidence="11">MFS transporter</fullName>
    </submittedName>
</protein>
<comment type="subcellular location">
    <subcellularLocation>
        <location evidence="1">Cell membrane</location>
        <topology evidence="1">Multi-pass membrane protein</topology>
    </subcellularLocation>
</comment>
<evidence type="ECO:0000256" key="2">
    <source>
        <dbReference type="ARBA" id="ARBA00006523"/>
    </source>
</evidence>
<evidence type="ECO:0000259" key="10">
    <source>
        <dbReference type="PROSITE" id="PS50850"/>
    </source>
</evidence>
<keyword evidence="12" id="KW-1185">Reference proteome</keyword>
<evidence type="ECO:0000256" key="1">
    <source>
        <dbReference type="ARBA" id="ARBA00004651"/>
    </source>
</evidence>
<dbReference type="CDD" id="cd17471">
    <property type="entry name" value="MFS_Set"/>
    <property type="match status" value="1"/>
</dbReference>
<feature type="transmembrane region" description="Helical" evidence="9">
    <location>
        <begin position="213"/>
        <end position="233"/>
    </location>
</feature>
<dbReference type="PANTHER" id="PTHR23535:SF2">
    <property type="entry name" value="SUGAR EFFLUX TRANSPORTER A-RELATED"/>
    <property type="match status" value="1"/>
</dbReference>